<dbReference type="GO" id="GO:0033396">
    <property type="term" value="P:beta-alanine biosynthetic process via 3-ureidopropionate"/>
    <property type="evidence" value="ECO:0007669"/>
    <property type="project" value="TreeGrafter"/>
</dbReference>
<dbReference type="EMBL" id="CADEBD010000393">
    <property type="protein sequence ID" value="CAB3253810.1"/>
    <property type="molecule type" value="Genomic_DNA"/>
</dbReference>
<dbReference type="Pfam" id="PF00795">
    <property type="entry name" value="CN_hydrolase"/>
    <property type="match status" value="1"/>
</dbReference>
<comment type="caution">
    <text evidence="4">The sequence shown here is derived from an EMBL/GenBank/DDBJ whole genome shotgun (WGS) entry which is preliminary data.</text>
</comment>
<dbReference type="SUPFAM" id="SSF56317">
    <property type="entry name" value="Carbon-nitrogen hydrolase"/>
    <property type="match status" value="1"/>
</dbReference>
<dbReference type="InterPro" id="IPR003010">
    <property type="entry name" value="C-N_Hydrolase"/>
</dbReference>
<sequence>MDGVLVQSLDEIVTNNLDQDQLQQFNRIYYGRTDHGELKLKESTPSACKKLNIQIAAYSFDADKEVRPPKLIKIGLIQHAIVLPTNKPINEQREAIFEKVEKIIQIAGSEGVQILCLQETWYMPFFLCTREIKEWEDFAELAHDGPSFHFLSKLATKYNLVIVSPILEKDEAGVWWNTAVVIDADGKYLGKHRKNHLPSVGSFNETTYYSPGNTGHPVFATKFAKIAVNICYGRHHALNWLMFAINGAEVVFNPAATISKFGESFWGIEARSAAAANGYFTCSINRVGTEDFITKGDKKTVSRNYYGSSYITAPNGCRTPGLSKSLDGLLIAQVDLNLNRQVRDKTGYNLTSRLEMYAKELNDTLSKN</sequence>
<evidence type="ECO:0000313" key="5">
    <source>
        <dbReference type="Proteomes" id="UP000494106"/>
    </source>
</evidence>
<proteinExistence type="predicted"/>
<dbReference type="GO" id="GO:0003837">
    <property type="term" value="F:beta-ureidopropionase activity"/>
    <property type="evidence" value="ECO:0007669"/>
    <property type="project" value="TreeGrafter"/>
</dbReference>
<keyword evidence="1" id="KW-0378">Hydrolase</keyword>
<dbReference type="Proteomes" id="UP000494256">
    <property type="component" value="Unassembled WGS sequence"/>
</dbReference>
<evidence type="ECO:0000313" key="6">
    <source>
        <dbReference type="Proteomes" id="UP000494256"/>
    </source>
</evidence>
<dbReference type="OrthoDB" id="412018at2759"/>
<dbReference type="PROSITE" id="PS50263">
    <property type="entry name" value="CN_HYDROLASE"/>
    <property type="match status" value="1"/>
</dbReference>
<organism evidence="4 6">
    <name type="scientific">Arctia plantaginis</name>
    <name type="common">Wood tiger moth</name>
    <name type="synonym">Phalaena plantaginis</name>
    <dbReference type="NCBI Taxonomy" id="874455"/>
    <lineage>
        <taxon>Eukaryota</taxon>
        <taxon>Metazoa</taxon>
        <taxon>Ecdysozoa</taxon>
        <taxon>Arthropoda</taxon>
        <taxon>Hexapoda</taxon>
        <taxon>Insecta</taxon>
        <taxon>Pterygota</taxon>
        <taxon>Neoptera</taxon>
        <taxon>Endopterygota</taxon>
        <taxon>Lepidoptera</taxon>
        <taxon>Glossata</taxon>
        <taxon>Ditrysia</taxon>
        <taxon>Noctuoidea</taxon>
        <taxon>Erebidae</taxon>
        <taxon>Arctiinae</taxon>
        <taxon>Arctia</taxon>
    </lineage>
</organism>
<dbReference type="Proteomes" id="UP000494106">
    <property type="component" value="Unassembled WGS sequence"/>
</dbReference>
<keyword evidence="5" id="KW-1185">Reference proteome</keyword>
<dbReference type="AlphaFoldDB" id="A0A8S1B5V8"/>
<dbReference type="InterPro" id="IPR036526">
    <property type="entry name" value="C-N_Hydrolase_sf"/>
</dbReference>
<feature type="domain" description="CN hydrolase" evidence="2">
    <location>
        <begin position="72"/>
        <end position="336"/>
    </location>
</feature>
<dbReference type="PANTHER" id="PTHR43674">
    <property type="entry name" value="NITRILASE C965.09-RELATED"/>
    <property type="match status" value="1"/>
</dbReference>
<evidence type="ECO:0000313" key="4">
    <source>
        <dbReference type="EMBL" id="CAB3253810.1"/>
    </source>
</evidence>
<dbReference type="Gene3D" id="3.60.110.10">
    <property type="entry name" value="Carbon-nitrogen hydrolase"/>
    <property type="match status" value="1"/>
</dbReference>
<evidence type="ECO:0000313" key="3">
    <source>
        <dbReference type="EMBL" id="CAB3244088.1"/>
    </source>
</evidence>
<protein>
    <recommendedName>
        <fullName evidence="2">CN hydrolase domain-containing protein</fullName>
    </recommendedName>
</protein>
<dbReference type="EMBL" id="CADEBC010000520">
    <property type="protein sequence ID" value="CAB3244088.1"/>
    <property type="molecule type" value="Genomic_DNA"/>
</dbReference>
<accession>A0A8S1B5V8</accession>
<dbReference type="InterPro" id="IPR050345">
    <property type="entry name" value="Aliph_Amidase/BUP"/>
</dbReference>
<reference evidence="5 6" key="1">
    <citation type="submission" date="2020-04" db="EMBL/GenBank/DDBJ databases">
        <authorList>
            <person name="Wallbank WR R."/>
            <person name="Pardo Diaz C."/>
            <person name="Kozak K."/>
            <person name="Martin S."/>
            <person name="Jiggins C."/>
            <person name="Moest M."/>
            <person name="Warren A I."/>
            <person name="Byers J.R.P. K."/>
            <person name="Montejo-Kovacevich G."/>
            <person name="Yen C E."/>
        </authorList>
    </citation>
    <scope>NUCLEOTIDE SEQUENCE [LARGE SCALE GENOMIC DNA]</scope>
</reference>
<dbReference type="PANTHER" id="PTHR43674:SF2">
    <property type="entry name" value="BETA-UREIDOPROPIONASE"/>
    <property type="match status" value="1"/>
</dbReference>
<gene>
    <name evidence="4" type="ORF">APLA_LOCUS14440</name>
    <name evidence="3" type="ORF">APLA_LOCUS9766</name>
</gene>
<evidence type="ECO:0000256" key="1">
    <source>
        <dbReference type="ARBA" id="ARBA00022801"/>
    </source>
</evidence>
<evidence type="ECO:0000259" key="2">
    <source>
        <dbReference type="PROSITE" id="PS50263"/>
    </source>
</evidence>
<name>A0A8S1B5V8_ARCPL</name>